<protein>
    <submittedName>
        <fullName evidence="1">Uncharacterized protein</fullName>
    </submittedName>
</protein>
<reference evidence="1" key="1">
    <citation type="submission" date="2013-08" db="EMBL/GenBank/DDBJ databases">
        <title>Gene expansion shapes genome architecture in the human pathogen Lichtheimia corymbifera: an evolutionary genomics analysis in the ancient terrestrial Mucorales (Mucoromycotina).</title>
        <authorList>
            <person name="Schwartze V.U."/>
            <person name="Winter S."/>
            <person name="Shelest E."/>
            <person name="Marcet-Houben M."/>
            <person name="Horn F."/>
            <person name="Wehner S."/>
            <person name="Hoffmann K."/>
            <person name="Riege K."/>
            <person name="Sammeth M."/>
            <person name="Nowrousian M."/>
            <person name="Valiante V."/>
            <person name="Linde J."/>
            <person name="Jacobsen I.D."/>
            <person name="Marz M."/>
            <person name="Brakhage A.A."/>
            <person name="Gabaldon T."/>
            <person name="Bocker S."/>
            <person name="Voigt K."/>
        </authorList>
    </citation>
    <scope>NUCLEOTIDE SEQUENCE [LARGE SCALE GENOMIC DNA]</scope>
    <source>
        <strain evidence="1">FSU 9682</strain>
    </source>
</reference>
<dbReference type="Proteomes" id="UP000027586">
    <property type="component" value="Unassembled WGS sequence"/>
</dbReference>
<proteinExistence type="predicted"/>
<dbReference type="EMBL" id="CBTN010000052">
    <property type="protein sequence ID" value="CDH58083.1"/>
    <property type="molecule type" value="Genomic_DNA"/>
</dbReference>
<sequence>MHPLTEGFEARDKAMVYLIRVLDLNKQSSRLTTRLLITCIYALLDVVAAHHTLTRLFLLSSFFGCLQGQIAKWTWYHGRHCSQAPPAAEEVPVYGCYMPLYAATYR</sequence>
<comment type="caution">
    <text evidence="1">The sequence shown here is derived from an EMBL/GenBank/DDBJ whole genome shotgun (WGS) entry which is preliminary data.</text>
</comment>
<keyword evidence="2" id="KW-1185">Reference proteome</keyword>
<gene>
    <name evidence="1" type="ORF">LCOR_08962.1</name>
</gene>
<accession>A0A068S6T8</accession>
<organism evidence="1 2">
    <name type="scientific">Lichtheimia corymbifera JMRC:FSU:9682</name>
    <dbReference type="NCBI Taxonomy" id="1263082"/>
    <lineage>
        <taxon>Eukaryota</taxon>
        <taxon>Fungi</taxon>
        <taxon>Fungi incertae sedis</taxon>
        <taxon>Mucoromycota</taxon>
        <taxon>Mucoromycotina</taxon>
        <taxon>Mucoromycetes</taxon>
        <taxon>Mucorales</taxon>
        <taxon>Lichtheimiaceae</taxon>
        <taxon>Lichtheimia</taxon>
    </lineage>
</organism>
<dbReference type="AlphaFoldDB" id="A0A068S6T8"/>
<evidence type="ECO:0000313" key="1">
    <source>
        <dbReference type="EMBL" id="CDH58083.1"/>
    </source>
</evidence>
<evidence type="ECO:0000313" key="2">
    <source>
        <dbReference type="Proteomes" id="UP000027586"/>
    </source>
</evidence>
<dbReference type="VEuPathDB" id="FungiDB:LCOR_08962.1"/>
<name>A0A068S6T8_9FUNG</name>